<keyword evidence="2 5" id="KW-0812">Transmembrane</keyword>
<protein>
    <recommendedName>
        <fullName evidence="8">RTA1 like protein</fullName>
    </recommendedName>
</protein>
<evidence type="ECO:0000256" key="3">
    <source>
        <dbReference type="ARBA" id="ARBA00022989"/>
    </source>
</evidence>
<organism evidence="6 7">
    <name type="scientific">Amorphotheca resinae ATCC 22711</name>
    <dbReference type="NCBI Taxonomy" id="857342"/>
    <lineage>
        <taxon>Eukaryota</taxon>
        <taxon>Fungi</taxon>
        <taxon>Dikarya</taxon>
        <taxon>Ascomycota</taxon>
        <taxon>Pezizomycotina</taxon>
        <taxon>Leotiomycetes</taxon>
        <taxon>Helotiales</taxon>
        <taxon>Amorphothecaceae</taxon>
        <taxon>Amorphotheca</taxon>
    </lineage>
</organism>
<feature type="transmembrane region" description="Helical" evidence="5">
    <location>
        <begin position="67"/>
        <end position="84"/>
    </location>
</feature>
<feature type="transmembrane region" description="Helical" evidence="5">
    <location>
        <begin position="174"/>
        <end position="198"/>
    </location>
</feature>
<name>A0A2T3AYC4_AMORE</name>
<dbReference type="InterPro" id="IPR007568">
    <property type="entry name" value="RTA1"/>
</dbReference>
<dbReference type="RefSeq" id="XP_024719668.1">
    <property type="nucleotide sequence ID" value="XM_024862767.1"/>
</dbReference>
<dbReference type="InParanoid" id="A0A2T3AYC4"/>
<dbReference type="GO" id="GO:0000324">
    <property type="term" value="C:fungal-type vacuole"/>
    <property type="evidence" value="ECO:0007669"/>
    <property type="project" value="TreeGrafter"/>
</dbReference>
<dbReference type="Proteomes" id="UP000241818">
    <property type="component" value="Unassembled WGS sequence"/>
</dbReference>
<reference evidence="6 7" key="1">
    <citation type="journal article" date="2018" name="New Phytol.">
        <title>Comparative genomics and transcriptomics depict ericoid mycorrhizal fungi as versatile saprotrophs and plant mutualists.</title>
        <authorList>
            <person name="Martino E."/>
            <person name="Morin E."/>
            <person name="Grelet G.A."/>
            <person name="Kuo A."/>
            <person name="Kohler A."/>
            <person name="Daghino S."/>
            <person name="Barry K.W."/>
            <person name="Cichocki N."/>
            <person name="Clum A."/>
            <person name="Dockter R.B."/>
            <person name="Hainaut M."/>
            <person name="Kuo R.C."/>
            <person name="LaButti K."/>
            <person name="Lindahl B.D."/>
            <person name="Lindquist E.A."/>
            <person name="Lipzen A."/>
            <person name="Khouja H.R."/>
            <person name="Magnuson J."/>
            <person name="Murat C."/>
            <person name="Ohm R.A."/>
            <person name="Singer S.W."/>
            <person name="Spatafora J.W."/>
            <person name="Wang M."/>
            <person name="Veneault-Fourrey C."/>
            <person name="Henrissat B."/>
            <person name="Grigoriev I.V."/>
            <person name="Martin F.M."/>
            <person name="Perotto S."/>
        </authorList>
    </citation>
    <scope>NUCLEOTIDE SEQUENCE [LARGE SCALE GENOMIC DNA]</scope>
    <source>
        <strain evidence="6 7">ATCC 22711</strain>
    </source>
</reference>
<feature type="transmembrane region" description="Helical" evidence="5">
    <location>
        <begin position="41"/>
        <end position="60"/>
    </location>
</feature>
<evidence type="ECO:0000256" key="1">
    <source>
        <dbReference type="ARBA" id="ARBA00004141"/>
    </source>
</evidence>
<feature type="transmembrane region" description="Helical" evidence="5">
    <location>
        <begin position="229"/>
        <end position="247"/>
    </location>
</feature>
<feature type="transmembrane region" description="Helical" evidence="5">
    <location>
        <begin position="135"/>
        <end position="154"/>
    </location>
</feature>
<dbReference type="EMBL" id="KZ679013">
    <property type="protein sequence ID" value="PSS15069.1"/>
    <property type="molecule type" value="Genomic_DNA"/>
</dbReference>
<comment type="subcellular location">
    <subcellularLocation>
        <location evidence="1">Membrane</location>
        <topology evidence="1">Multi-pass membrane protein</topology>
    </subcellularLocation>
</comment>
<keyword evidence="7" id="KW-1185">Reference proteome</keyword>
<sequence>MVAGLPGIASNITYLSQCTPALCDMKYASVRYVPNLYWNEAYLAIFAVFLVAQVIMVFFYRTWSYTFAMFCGLLMECVGYFGRLGMHHKVFETTPFLVNIIGLTIAPVFFTAAMYLTLSRIIIHYGVHNSFLSPGWYTGIFMSADVISLILQSIGGGMADAASTLADSNNGVHVMVGGLAFQIVSMTFFMILVASFFVRVRKDLIRQRATNWAAGKIDPPSKHVRGYKVFVWMFTVAFFFILIRSCFRVAELAHGFQGKLANEEIPFMILEGGMMIGAIILMTIFHPGCYIGKDWKKRKPESMETIEERKFSLGNGSINNGSGYYPNGRPTAAAFNPAVTSNQWPMHDVRLQ</sequence>
<keyword evidence="3 5" id="KW-1133">Transmembrane helix</keyword>
<evidence type="ECO:0000256" key="4">
    <source>
        <dbReference type="ARBA" id="ARBA00023136"/>
    </source>
</evidence>
<feature type="transmembrane region" description="Helical" evidence="5">
    <location>
        <begin position="96"/>
        <end position="123"/>
    </location>
</feature>
<dbReference type="GeneID" id="36570848"/>
<evidence type="ECO:0000256" key="5">
    <source>
        <dbReference type="SAM" id="Phobius"/>
    </source>
</evidence>
<dbReference type="GO" id="GO:0005886">
    <property type="term" value="C:plasma membrane"/>
    <property type="evidence" value="ECO:0007669"/>
    <property type="project" value="TreeGrafter"/>
</dbReference>
<feature type="transmembrane region" description="Helical" evidence="5">
    <location>
        <begin position="267"/>
        <end position="291"/>
    </location>
</feature>
<evidence type="ECO:0000256" key="2">
    <source>
        <dbReference type="ARBA" id="ARBA00022692"/>
    </source>
</evidence>
<evidence type="ECO:0000313" key="7">
    <source>
        <dbReference type="Proteomes" id="UP000241818"/>
    </source>
</evidence>
<evidence type="ECO:0008006" key="8">
    <source>
        <dbReference type="Google" id="ProtNLM"/>
    </source>
</evidence>
<dbReference type="Pfam" id="PF04479">
    <property type="entry name" value="RTA1"/>
    <property type="match status" value="1"/>
</dbReference>
<dbReference type="AlphaFoldDB" id="A0A2T3AYC4"/>
<dbReference type="PANTHER" id="PTHR31465:SF9">
    <property type="entry name" value="SPHINGOID LONG-CHAIN BASE TRANSPORTER RSB1"/>
    <property type="match status" value="1"/>
</dbReference>
<gene>
    <name evidence="6" type="ORF">M430DRAFT_142449</name>
</gene>
<keyword evidence="4 5" id="KW-0472">Membrane</keyword>
<evidence type="ECO:0000313" key="6">
    <source>
        <dbReference type="EMBL" id="PSS15069.1"/>
    </source>
</evidence>
<dbReference type="PANTHER" id="PTHR31465">
    <property type="entry name" value="PROTEIN RTA1-RELATED"/>
    <property type="match status" value="1"/>
</dbReference>
<proteinExistence type="predicted"/>
<dbReference type="OrthoDB" id="4521223at2759"/>
<accession>A0A2T3AYC4</accession>